<evidence type="ECO:0000256" key="2">
    <source>
        <dbReference type="ARBA" id="ARBA00022741"/>
    </source>
</evidence>
<evidence type="ECO:0000256" key="4">
    <source>
        <dbReference type="ARBA" id="ARBA00023015"/>
    </source>
</evidence>
<evidence type="ECO:0000256" key="1">
    <source>
        <dbReference type="ARBA" id="ARBA00022491"/>
    </source>
</evidence>
<dbReference type="PANTHER" id="PTHR30455:SF2">
    <property type="entry name" value="TRANSCRIPTIONAL REPRESSOR NRDR"/>
    <property type="match status" value="1"/>
</dbReference>
<dbReference type="EMBL" id="FSQZ01000001">
    <property type="protein sequence ID" value="SIN65394.1"/>
    <property type="molecule type" value="Genomic_DNA"/>
</dbReference>
<dbReference type="InterPro" id="IPR005144">
    <property type="entry name" value="ATP-cone_dom"/>
</dbReference>
<dbReference type="PANTHER" id="PTHR30455">
    <property type="entry name" value="TRANSCRIPTIONAL REPRESSOR NRDR"/>
    <property type="match status" value="1"/>
</dbReference>
<evidence type="ECO:0000256" key="6">
    <source>
        <dbReference type="ARBA" id="ARBA00023163"/>
    </source>
</evidence>
<keyword evidence="7" id="KW-0479">Metal-binding</keyword>
<keyword evidence="2 7" id="KW-0547">Nucleotide-binding</keyword>
<protein>
    <recommendedName>
        <fullName evidence="7">Transcriptional repressor NrdR</fullName>
    </recommendedName>
</protein>
<dbReference type="NCBIfam" id="TIGR00244">
    <property type="entry name" value="transcriptional regulator NrdR"/>
    <property type="match status" value="1"/>
</dbReference>
<keyword evidence="6 7" id="KW-0804">Transcription</keyword>
<dbReference type="HAMAP" id="MF_00440">
    <property type="entry name" value="NrdR"/>
    <property type="match status" value="1"/>
</dbReference>
<evidence type="ECO:0000256" key="5">
    <source>
        <dbReference type="ARBA" id="ARBA00023125"/>
    </source>
</evidence>
<keyword evidence="3 7" id="KW-0067">ATP-binding</keyword>
<gene>
    <name evidence="7" type="primary">nrdR</name>
    <name evidence="9" type="ORF">SAMN05444368_0755</name>
</gene>
<organism evidence="9 10">
    <name type="scientific">Acetomicrobium flavidum</name>
    <dbReference type="NCBI Taxonomy" id="49896"/>
    <lineage>
        <taxon>Bacteria</taxon>
        <taxon>Thermotogati</taxon>
        <taxon>Synergistota</taxon>
        <taxon>Synergistia</taxon>
        <taxon>Synergistales</taxon>
        <taxon>Acetomicrobiaceae</taxon>
        <taxon>Acetomicrobium</taxon>
    </lineage>
</organism>
<accession>A0ABY1JC92</accession>
<evidence type="ECO:0000313" key="10">
    <source>
        <dbReference type="Proteomes" id="UP000185093"/>
    </source>
</evidence>
<dbReference type="RefSeq" id="WP_074199309.1">
    <property type="nucleotide sequence ID" value="NZ_DAONBL010000003.1"/>
</dbReference>
<feature type="domain" description="ATP-cone" evidence="8">
    <location>
        <begin position="50"/>
        <end position="140"/>
    </location>
</feature>
<keyword evidence="4 7" id="KW-0805">Transcription regulation</keyword>
<comment type="cofactor">
    <cofactor evidence="7">
        <name>Zn(2+)</name>
        <dbReference type="ChEBI" id="CHEBI:29105"/>
    </cofactor>
    <text evidence="7">Binds 1 zinc ion.</text>
</comment>
<keyword evidence="1 7" id="KW-0678">Repressor</keyword>
<dbReference type="InterPro" id="IPR055173">
    <property type="entry name" value="NrdR-like_N"/>
</dbReference>
<sequence length="159" mass="18404">MRCPKCNYEDSRVIETRAVEDGSVIRRRRECPKCGRRFTTYERMERNKVLLVVKKDGRREAFDRQKVLKGMIRACEKLPVSLEALENAVSSIEEELYSLGVGEVSSASIGEMVANRLKDIHHVAYVRFASVYREFTDLKNFIDEISKLLEKKEGGKDQR</sequence>
<name>A0ABY1JC92_9BACT</name>
<dbReference type="InterPro" id="IPR003796">
    <property type="entry name" value="RNR_NrdR-like"/>
</dbReference>
<evidence type="ECO:0000256" key="3">
    <source>
        <dbReference type="ARBA" id="ARBA00022840"/>
    </source>
</evidence>
<comment type="similarity">
    <text evidence="7">Belongs to the NrdR family.</text>
</comment>
<proteinExistence type="inferred from homology"/>
<comment type="function">
    <text evidence="7">Negatively regulates transcription of bacterial ribonucleotide reductase nrd genes and operons by binding to NrdR-boxes.</text>
</comment>
<evidence type="ECO:0000259" key="8">
    <source>
        <dbReference type="PROSITE" id="PS51161"/>
    </source>
</evidence>
<evidence type="ECO:0000256" key="7">
    <source>
        <dbReference type="HAMAP-Rule" id="MF_00440"/>
    </source>
</evidence>
<keyword evidence="5 7" id="KW-0238">DNA-binding</keyword>
<comment type="caution">
    <text evidence="9">The sequence shown here is derived from an EMBL/GenBank/DDBJ whole genome shotgun (WGS) entry which is preliminary data.</text>
</comment>
<dbReference type="PROSITE" id="PS51161">
    <property type="entry name" value="ATP_CONE"/>
    <property type="match status" value="1"/>
</dbReference>
<dbReference type="Pfam" id="PF22811">
    <property type="entry name" value="Zn_ribbon_NrdR"/>
    <property type="match status" value="1"/>
</dbReference>
<dbReference type="Pfam" id="PF03477">
    <property type="entry name" value="ATP-cone"/>
    <property type="match status" value="1"/>
</dbReference>
<keyword evidence="7" id="KW-0863">Zinc-finger</keyword>
<dbReference type="Proteomes" id="UP000185093">
    <property type="component" value="Unassembled WGS sequence"/>
</dbReference>
<keyword evidence="7" id="KW-0862">Zinc</keyword>
<keyword evidence="10" id="KW-1185">Reference proteome</keyword>
<evidence type="ECO:0000313" key="9">
    <source>
        <dbReference type="EMBL" id="SIN65394.1"/>
    </source>
</evidence>
<reference evidence="9 10" key="1">
    <citation type="submission" date="2016-11" db="EMBL/GenBank/DDBJ databases">
        <authorList>
            <person name="Varghese N."/>
            <person name="Submissions S."/>
        </authorList>
    </citation>
    <scope>NUCLEOTIDE SEQUENCE [LARGE SCALE GENOMIC DNA]</scope>
    <source>
        <strain evidence="9 10">DSM 20664</strain>
    </source>
</reference>
<feature type="zinc finger region" evidence="7">
    <location>
        <begin position="3"/>
        <end position="34"/>
    </location>
</feature>